<dbReference type="GO" id="GO:0000155">
    <property type="term" value="F:phosphorelay sensor kinase activity"/>
    <property type="evidence" value="ECO:0007669"/>
    <property type="project" value="InterPro"/>
</dbReference>
<dbReference type="SMART" id="SM00387">
    <property type="entry name" value="HATPase_c"/>
    <property type="match status" value="1"/>
</dbReference>
<protein>
    <recommendedName>
        <fullName evidence="14">Sensor protein</fullName>
        <ecNumber evidence="14">2.7.13.3</ecNumber>
    </recommendedName>
</protein>
<dbReference type="GO" id="GO:0005886">
    <property type="term" value="C:plasma membrane"/>
    <property type="evidence" value="ECO:0007669"/>
    <property type="project" value="UniProtKB-SubCell"/>
</dbReference>
<evidence type="ECO:0000259" key="15">
    <source>
        <dbReference type="PROSITE" id="PS50109"/>
    </source>
</evidence>
<feature type="transmembrane region" description="Helical" evidence="14">
    <location>
        <begin position="12"/>
        <end position="32"/>
    </location>
</feature>
<dbReference type="InterPro" id="IPR036890">
    <property type="entry name" value="HATPase_C_sf"/>
</dbReference>
<dbReference type="Gene3D" id="3.30.565.10">
    <property type="entry name" value="Histidine kinase-like ATPase, C-terminal domain"/>
    <property type="match status" value="1"/>
</dbReference>
<evidence type="ECO:0000256" key="8">
    <source>
        <dbReference type="ARBA" id="ARBA00022741"/>
    </source>
</evidence>
<dbReference type="PROSITE" id="PS50109">
    <property type="entry name" value="HIS_KIN"/>
    <property type="match status" value="1"/>
</dbReference>
<evidence type="ECO:0000256" key="9">
    <source>
        <dbReference type="ARBA" id="ARBA00022777"/>
    </source>
</evidence>
<evidence type="ECO:0000256" key="13">
    <source>
        <dbReference type="ARBA" id="ARBA00023136"/>
    </source>
</evidence>
<evidence type="ECO:0000313" key="18">
    <source>
        <dbReference type="Proteomes" id="UP000279594"/>
    </source>
</evidence>
<dbReference type="CDD" id="cd00082">
    <property type="entry name" value="HisKA"/>
    <property type="match status" value="1"/>
</dbReference>
<dbReference type="Pfam" id="PF00512">
    <property type="entry name" value="HisKA"/>
    <property type="match status" value="1"/>
</dbReference>
<dbReference type="PANTHER" id="PTHR45436">
    <property type="entry name" value="SENSOR HISTIDINE KINASE YKOH"/>
    <property type="match status" value="1"/>
</dbReference>
<keyword evidence="8 14" id="KW-0547">Nucleotide-binding</keyword>
<keyword evidence="18" id="KW-1185">Reference proteome</keyword>
<keyword evidence="11 14" id="KW-1133">Transmembrane helix</keyword>
<evidence type="ECO:0000256" key="6">
    <source>
        <dbReference type="ARBA" id="ARBA00022679"/>
    </source>
</evidence>
<accession>A0A3G2EAH1</accession>
<dbReference type="InterPro" id="IPR050428">
    <property type="entry name" value="TCS_sensor_his_kinase"/>
</dbReference>
<dbReference type="Gene3D" id="6.10.340.10">
    <property type="match status" value="1"/>
</dbReference>
<dbReference type="Gene3D" id="1.10.287.130">
    <property type="match status" value="1"/>
</dbReference>
<dbReference type="RefSeq" id="WP_121669441.1">
    <property type="nucleotide sequence ID" value="NZ_CP033019.1"/>
</dbReference>
<dbReference type="SUPFAM" id="SSF55874">
    <property type="entry name" value="ATPase domain of HSP90 chaperone/DNA topoisomerase II/histidine kinase"/>
    <property type="match status" value="1"/>
</dbReference>
<dbReference type="SUPFAM" id="SSF47384">
    <property type="entry name" value="Homodimeric domain of signal transducing histidine kinase"/>
    <property type="match status" value="1"/>
</dbReference>
<comment type="function">
    <text evidence="14">Member of a two-component regulatory system.</text>
</comment>
<proteinExistence type="predicted"/>
<evidence type="ECO:0000256" key="10">
    <source>
        <dbReference type="ARBA" id="ARBA00022840"/>
    </source>
</evidence>
<dbReference type="InterPro" id="IPR003594">
    <property type="entry name" value="HATPase_dom"/>
</dbReference>
<dbReference type="PANTHER" id="PTHR45436:SF3">
    <property type="entry name" value="SENSOR HISTIDINE KINASE HPRS"/>
    <property type="match status" value="1"/>
</dbReference>
<feature type="transmembrane region" description="Helical" evidence="14">
    <location>
        <begin position="172"/>
        <end position="191"/>
    </location>
</feature>
<feature type="domain" description="HAMP" evidence="16">
    <location>
        <begin position="202"/>
        <end position="245"/>
    </location>
</feature>
<gene>
    <name evidence="17" type="ORF">D9M09_12560</name>
</gene>
<evidence type="ECO:0000256" key="2">
    <source>
        <dbReference type="ARBA" id="ARBA00004533"/>
    </source>
</evidence>
<dbReference type="PRINTS" id="PR00344">
    <property type="entry name" value="BCTRLSENSOR"/>
</dbReference>
<dbReference type="NCBIfam" id="TIGR01386">
    <property type="entry name" value="cztS_silS_copS"/>
    <property type="match status" value="1"/>
</dbReference>
<dbReference type="EC" id="2.7.13.3" evidence="14"/>
<dbReference type="Proteomes" id="UP000279594">
    <property type="component" value="Chromosome"/>
</dbReference>
<dbReference type="InterPro" id="IPR036097">
    <property type="entry name" value="HisK_dim/P_sf"/>
</dbReference>
<evidence type="ECO:0000256" key="3">
    <source>
        <dbReference type="ARBA" id="ARBA00022475"/>
    </source>
</evidence>
<dbReference type="InterPro" id="IPR006290">
    <property type="entry name" value="CztS_silS_copS"/>
</dbReference>
<keyword evidence="9 14" id="KW-0418">Kinase</keyword>
<dbReference type="AlphaFoldDB" id="A0A3G2EAH1"/>
<comment type="catalytic activity">
    <reaction evidence="1 14">
        <text>ATP + protein L-histidine = ADP + protein N-phospho-L-histidine.</text>
        <dbReference type="EC" id="2.7.13.3"/>
    </reaction>
</comment>
<evidence type="ECO:0000256" key="12">
    <source>
        <dbReference type="ARBA" id="ARBA00023012"/>
    </source>
</evidence>
<organism evidence="17 18">
    <name type="scientific">Janthinobacterium agaricidamnosum</name>
    <dbReference type="NCBI Taxonomy" id="55508"/>
    <lineage>
        <taxon>Bacteria</taxon>
        <taxon>Pseudomonadati</taxon>
        <taxon>Pseudomonadota</taxon>
        <taxon>Betaproteobacteria</taxon>
        <taxon>Burkholderiales</taxon>
        <taxon>Oxalobacteraceae</taxon>
        <taxon>Janthinobacterium</taxon>
    </lineage>
</organism>
<evidence type="ECO:0000313" key="17">
    <source>
        <dbReference type="EMBL" id="AYM76536.1"/>
    </source>
</evidence>
<dbReference type="InterPro" id="IPR003661">
    <property type="entry name" value="HisK_dim/P_dom"/>
</dbReference>
<evidence type="ECO:0000256" key="1">
    <source>
        <dbReference type="ARBA" id="ARBA00000085"/>
    </source>
</evidence>
<evidence type="ECO:0000259" key="16">
    <source>
        <dbReference type="PROSITE" id="PS50885"/>
    </source>
</evidence>
<keyword evidence="12 14" id="KW-0902">Two-component regulatory system</keyword>
<dbReference type="EMBL" id="CP033019">
    <property type="protein sequence ID" value="AYM76536.1"/>
    <property type="molecule type" value="Genomic_DNA"/>
</dbReference>
<keyword evidence="6 14" id="KW-0808">Transferase</keyword>
<dbReference type="InterPro" id="IPR003660">
    <property type="entry name" value="HAMP_dom"/>
</dbReference>
<name>A0A3G2EAH1_9BURK</name>
<evidence type="ECO:0000256" key="11">
    <source>
        <dbReference type="ARBA" id="ARBA00022989"/>
    </source>
</evidence>
<feature type="domain" description="Histidine kinase" evidence="15">
    <location>
        <begin position="253"/>
        <end position="467"/>
    </location>
</feature>
<dbReference type="InterPro" id="IPR005467">
    <property type="entry name" value="His_kinase_dom"/>
</dbReference>
<evidence type="ECO:0000256" key="7">
    <source>
        <dbReference type="ARBA" id="ARBA00022692"/>
    </source>
</evidence>
<dbReference type="SMART" id="SM00388">
    <property type="entry name" value="HisKA"/>
    <property type="match status" value="1"/>
</dbReference>
<keyword evidence="5" id="KW-0597">Phosphoprotein</keyword>
<dbReference type="PROSITE" id="PS50885">
    <property type="entry name" value="HAMP"/>
    <property type="match status" value="1"/>
</dbReference>
<dbReference type="InterPro" id="IPR004358">
    <property type="entry name" value="Sig_transdc_His_kin-like_C"/>
</dbReference>
<evidence type="ECO:0000256" key="5">
    <source>
        <dbReference type="ARBA" id="ARBA00022553"/>
    </source>
</evidence>
<evidence type="ECO:0000256" key="4">
    <source>
        <dbReference type="ARBA" id="ARBA00022519"/>
    </source>
</evidence>
<reference evidence="17 18" key="1">
    <citation type="submission" date="2018-10" db="EMBL/GenBank/DDBJ databases">
        <title>Effects of UV and annual dynamics of microbial communities in freshwater RAS systems.</title>
        <authorList>
            <person name="Bekkelund A.K."/>
            <person name="Hansen B.R."/>
            <person name="Stokken H."/>
            <person name="Eriksen B.F."/>
            <person name="Kashulin N.A."/>
        </authorList>
    </citation>
    <scope>NUCLEOTIDE SEQUENCE [LARGE SCALE GENOMIC DNA]</scope>
    <source>
        <strain evidence="17 18">BHSEK</strain>
    </source>
</reference>
<keyword evidence="7 14" id="KW-0812">Transmembrane</keyword>
<keyword evidence="10 14" id="KW-0067">ATP-binding</keyword>
<comment type="subcellular location">
    <subcellularLocation>
        <location evidence="2 14">Cell inner membrane</location>
    </subcellularLocation>
</comment>
<dbReference type="Pfam" id="PF02518">
    <property type="entry name" value="HATPase_c"/>
    <property type="match status" value="1"/>
</dbReference>
<keyword evidence="4 14" id="KW-0997">Cell inner membrane</keyword>
<evidence type="ECO:0000256" key="14">
    <source>
        <dbReference type="RuleBase" id="RU364088"/>
    </source>
</evidence>
<keyword evidence="3 14" id="KW-1003">Cell membrane</keyword>
<keyword evidence="13 14" id="KW-0472">Membrane</keyword>
<sequence length="485" mass="52925">MRVSNWSLTAQLGALFAFISVFVFSVLGIYLYQALASQLQERDDTNLVECILFIRHVLEETADVDSIRLHPHRFLEAVNIHGEFSLLIQAKNREILVRNNVQYSFTDAAAPIPAAVIPEPSHVRNAVQRNEQNLRVIRALGSVGATGTEVTITLARSSNGLAAVLATYRLKVVIAGLIGAVLTALLGFIVVRCGLGKVKLFAGQAQQITAHNLEIRLDAQSAPAELRVLADSFNEVLNRLQSSLNNLSEFAGDLAHDLRTPLNNLMVQTEVVLSQPRETEEYQNLLSSNYEEFGRLARMVESMLFLARADHDQVALSTEQLDAHGELTRITEYFEGPASEAGVLLLLIATGTVHADAHLLRRAVSNLVSNAIRYTTRGNTIVLRTVADQDGVHLSVSNTGPSIVAEDLPRLFDRFYRSDKSRSSISASAGLGLAIVKSIMSLHHGSAQVQSEQDGVTTFTLFFPSASASVPSGNCRQRQTGKTFS</sequence>
<dbReference type="GO" id="GO:0005524">
    <property type="term" value="F:ATP binding"/>
    <property type="evidence" value="ECO:0007669"/>
    <property type="project" value="UniProtKB-KW"/>
</dbReference>